<dbReference type="GeneID" id="63819657"/>
<gene>
    <name evidence="1" type="ORF">LAESUDRAFT_480038</name>
</gene>
<organism evidence="1 2">
    <name type="scientific">Laetiporus sulphureus 93-53</name>
    <dbReference type="NCBI Taxonomy" id="1314785"/>
    <lineage>
        <taxon>Eukaryota</taxon>
        <taxon>Fungi</taxon>
        <taxon>Dikarya</taxon>
        <taxon>Basidiomycota</taxon>
        <taxon>Agaricomycotina</taxon>
        <taxon>Agaricomycetes</taxon>
        <taxon>Polyporales</taxon>
        <taxon>Laetiporus</taxon>
    </lineage>
</organism>
<proteinExistence type="predicted"/>
<evidence type="ECO:0000313" key="1">
    <source>
        <dbReference type="EMBL" id="KZT01365.1"/>
    </source>
</evidence>
<dbReference type="InParanoid" id="A0A165BNH0"/>
<dbReference type="Proteomes" id="UP000076871">
    <property type="component" value="Unassembled WGS sequence"/>
</dbReference>
<name>A0A165BNH0_9APHY</name>
<protein>
    <submittedName>
        <fullName evidence="1">Uncharacterized protein</fullName>
    </submittedName>
</protein>
<accession>A0A165BNH0</accession>
<dbReference type="EMBL" id="KV427665">
    <property type="protein sequence ID" value="KZT01365.1"/>
    <property type="molecule type" value="Genomic_DNA"/>
</dbReference>
<evidence type="ECO:0000313" key="2">
    <source>
        <dbReference type="Proteomes" id="UP000076871"/>
    </source>
</evidence>
<keyword evidence="2" id="KW-1185">Reference proteome</keyword>
<dbReference type="RefSeq" id="XP_040759105.1">
    <property type="nucleotide sequence ID" value="XM_040902626.1"/>
</dbReference>
<sequence length="97" mass="10421">MAGSTISRAPRRCYTTHPRSLLSAKRHSPCDSAPRGCRILKLVSLSKECTASSVVVVVVARSAHSMGTLHMLLNSRALLGECSLLARGSRTNVLTIF</sequence>
<dbReference type="AlphaFoldDB" id="A0A165BNH0"/>
<reference evidence="1 2" key="1">
    <citation type="journal article" date="2016" name="Mol. Biol. Evol.">
        <title>Comparative Genomics of Early-Diverging Mushroom-Forming Fungi Provides Insights into the Origins of Lignocellulose Decay Capabilities.</title>
        <authorList>
            <person name="Nagy L.G."/>
            <person name="Riley R."/>
            <person name="Tritt A."/>
            <person name="Adam C."/>
            <person name="Daum C."/>
            <person name="Floudas D."/>
            <person name="Sun H."/>
            <person name="Yadav J.S."/>
            <person name="Pangilinan J."/>
            <person name="Larsson K.H."/>
            <person name="Matsuura K."/>
            <person name="Barry K."/>
            <person name="Labutti K."/>
            <person name="Kuo R."/>
            <person name="Ohm R.A."/>
            <person name="Bhattacharya S.S."/>
            <person name="Shirouzu T."/>
            <person name="Yoshinaga Y."/>
            <person name="Martin F.M."/>
            <person name="Grigoriev I.V."/>
            <person name="Hibbett D.S."/>
        </authorList>
    </citation>
    <scope>NUCLEOTIDE SEQUENCE [LARGE SCALE GENOMIC DNA]</scope>
    <source>
        <strain evidence="1 2">93-53</strain>
    </source>
</reference>